<evidence type="ECO:0000313" key="3">
    <source>
        <dbReference type="Proteomes" id="UP000427769"/>
    </source>
</evidence>
<dbReference type="PROSITE" id="PS51257">
    <property type="entry name" value="PROKAR_LIPOPROTEIN"/>
    <property type="match status" value="1"/>
</dbReference>
<dbReference type="AlphaFoldDB" id="A0A5K7YXQ4"/>
<reference evidence="2 3" key="1">
    <citation type="submission" date="2019-11" db="EMBL/GenBank/DDBJ databases">
        <title>Comparative genomics of hydrocarbon-degrading Desulfosarcina strains.</title>
        <authorList>
            <person name="Watanabe M."/>
            <person name="Kojima H."/>
            <person name="Fukui M."/>
        </authorList>
    </citation>
    <scope>NUCLEOTIDE SEQUENCE [LARGE SCALE GENOMIC DNA]</scope>
    <source>
        <strain evidence="2 3">PP31</strain>
    </source>
</reference>
<accession>A0A5K7YXQ4</accession>
<sequence length="137" mass="15685">MDKKVFMLRLPAVIILITFCSIFLMSCDNSTLNKQQKIDNWTQKPAFKTLSSDEHNQFFVRKLANKWMTHWKKCIRNNNFIWGILFSSLYLSAFFYATPVVFLGDLITLNIGAAIGSVIDGVGGLIHALFALFRLFI</sequence>
<keyword evidence="3" id="KW-1185">Reference proteome</keyword>
<organism evidence="2 3">
    <name type="scientific">Desulfosarcina widdelii</name>
    <dbReference type="NCBI Taxonomy" id="947919"/>
    <lineage>
        <taxon>Bacteria</taxon>
        <taxon>Pseudomonadati</taxon>
        <taxon>Thermodesulfobacteriota</taxon>
        <taxon>Desulfobacteria</taxon>
        <taxon>Desulfobacterales</taxon>
        <taxon>Desulfosarcinaceae</taxon>
        <taxon>Desulfosarcina</taxon>
    </lineage>
</organism>
<protein>
    <submittedName>
        <fullName evidence="2">Uncharacterized protein</fullName>
    </submittedName>
</protein>
<feature type="transmembrane region" description="Helical" evidence="1">
    <location>
        <begin position="6"/>
        <end position="27"/>
    </location>
</feature>
<feature type="transmembrane region" description="Helical" evidence="1">
    <location>
        <begin position="109"/>
        <end position="133"/>
    </location>
</feature>
<dbReference type="KEGG" id="dwd:DSCW_01300"/>
<proteinExistence type="predicted"/>
<keyword evidence="1" id="KW-0472">Membrane</keyword>
<dbReference type="RefSeq" id="WP_155301894.1">
    <property type="nucleotide sequence ID" value="NZ_AP021875.1"/>
</dbReference>
<keyword evidence="1" id="KW-0812">Transmembrane</keyword>
<name>A0A5K7YXQ4_9BACT</name>
<evidence type="ECO:0000256" key="1">
    <source>
        <dbReference type="SAM" id="Phobius"/>
    </source>
</evidence>
<dbReference type="Proteomes" id="UP000427769">
    <property type="component" value="Chromosome"/>
</dbReference>
<evidence type="ECO:0000313" key="2">
    <source>
        <dbReference type="EMBL" id="BBO72713.1"/>
    </source>
</evidence>
<gene>
    <name evidence="2" type="ORF">DSCW_01300</name>
</gene>
<dbReference type="EMBL" id="AP021875">
    <property type="protein sequence ID" value="BBO72713.1"/>
    <property type="molecule type" value="Genomic_DNA"/>
</dbReference>
<feature type="transmembrane region" description="Helical" evidence="1">
    <location>
        <begin position="80"/>
        <end position="103"/>
    </location>
</feature>
<keyword evidence="1" id="KW-1133">Transmembrane helix</keyword>